<gene>
    <name evidence="4" type="ORF">ElyMa_003286700</name>
</gene>
<dbReference type="SUPFAM" id="SSF56112">
    <property type="entry name" value="Protein kinase-like (PK-like)"/>
    <property type="match status" value="1"/>
</dbReference>
<keyword evidence="4" id="KW-0808">Transferase</keyword>
<sequence>MSLLACTCGSKENDKKRRLKDSQPEKVPSKDLNKNAPETGETIHEEVDDMELLDSSLFRPDPLQYELCAVIGKGHCNSSTISLAKNLATDSLVALKRINLEVWSGELLYFQNEIMITRLLSHPNVLPFHCSFINGQELWAVMPLMAFGSCRDLMHAYFTSGLPELAIKLILRDVLSAVDYLHHRWIIHRGIKASHVLISRSGRVCLSGLHNVLHTIKNGQRLHNVHDFPLHAKDCLHSYSPELLAQMLLEKMKGTKPHLADSTTVQEFVIDDEYPGTEGMEDQGTSSQERANDIFFKRTFSPHLHELAAACLETDPQLRPSAAQLLSHPAIKSIKNHSSSLLPSQLQPVTPLTDKSNIPKDLAMEEEEDFSRKMSEVSMLEDWVF</sequence>
<dbReference type="InterPro" id="IPR047173">
    <property type="entry name" value="STRAD_A/B-like"/>
</dbReference>
<proteinExistence type="inferred from homology"/>
<protein>
    <submittedName>
        <fullName evidence="4">STE20-related kinase adapter protein alpha</fullName>
    </submittedName>
</protein>
<dbReference type="GO" id="GO:0006611">
    <property type="term" value="P:protein export from nucleus"/>
    <property type="evidence" value="ECO:0007669"/>
    <property type="project" value="TreeGrafter"/>
</dbReference>
<dbReference type="Gene3D" id="1.10.510.10">
    <property type="entry name" value="Transferase(Phosphotransferase) domain 1"/>
    <property type="match status" value="1"/>
</dbReference>
<accession>A0AAV4J949</accession>
<dbReference type="GO" id="GO:0004672">
    <property type="term" value="F:protein kinase activity"/>
    <property type="evidence" value="ECO:0007669"/>
    <property type="project" value="InterPro"/>
</dbReference>
<comment type="caution">
    <text evidence="4">The sequence shown here is derived from an EMBL/GenBank/DDBJ whole genome shotgun (WGS) entry which is preliminary data.</text>
</comment>
<dbReference type="PANTHER" id="PTHR48014">
    <property type="entry name" value="SERINE/THREONINE-PROTEIN KINASE FRAY2"/>
    <property type="match status" value="1"/>
</dbReference>
<dbReference type="AlphaFoldDB" id="A0AAV4J949"/>
<feature type="domain" description="Protein kinase" evidence="3">
    <location>
        <begin position="65"/>
        <end position="331"/>
    </location>
</feature>
<dbReference type="PANTHER" id="PTHR48014:SF21">
    <property type="entry name" value="SERINE_THREONINE-PROTEIN KINASE FRAY2"/>
    <property type="match status" value="1"/>
</dbReference>
<dbReference type="Proteomes" id="UP000762676">
    <property type="component" value="Unassembled WGS sequence"/>
</dbReference>
<evidence type="ECO:0000256" key="1">
    <source>
        <dbReference type="ARBA" id="ARBA00008874"/>
    </source>
</evidence>
<dbReference type="GO" id="GO:1902554">
    <property type="term" value="C:serine/threonine protein kinase complex"/>
    <property type="evidence" value="ECO:0007669"/>
    <property type="project" value="TreeGrafter"/>
</dbReference>
<dbReference type="InterPro" id="IPR000719">
    <property type="entry name" value="Prot_kinase_dom"/>
</dbReference>
<comment type="similarity">
    <text evidence="1">Belongs to the protein kinase superfamily. STE Ser/Thr protein kinase family. STE20 subfamily.</text>
</comment>
<name>A0AAV4J949_9GAST</name>
<evidence type="ECO:0000256" key="2">
    <source>
        <dbReference type="SAM" id="MobiDB-lite"/>
    </source>
</evidence>
<keyword evidence="4" id="KW-0418">Kinase</keyword>
<dbReference type="GO" id="GO:0005524">
    <property type="term" value="F:ATP binding"/>
    <property type="evidence" value="ECO:0007669"/>
    <property type="project" value="InterPro"/>
</dbReference>
<dbReference type="InterPro" id="IPR011009">
    <property type="entry name" value="Kinase-like_dom_sf"/>
</dbReference>
<dbReference type="EMBL" id="BMAT01006759">
    <property type="protein sequence ID" value="GFS19338.1"/>
    <property type="molecule type" value="Genomic_DNA"/>
</dbReference>
<evidence type="ECO:0000313" key="5">
    <source>
        <dbReference type="Proteomes" id="UP000762676"/>
    </source>
</evidence>
<dbReference type="Pfam" id="PF00069">
    <property type="entry name" value="Pkinase"/>
    <property type="match status" value="1"/>
</dbReference>
<keyword evidence="5" id="KW-1185">Reference proteome</keyword>
<dbReference type="GO" id="GO:0043539">
    <property type="term" value="F:protein serine/threonine kinase activator activity"/>
    <property type="evidence" value="ECO:0007669"/>
    <property type="project" value="InterPro"/>
</dbReference>
<evidence type="ECO:0000313" key="4">
    <source>
        <dbReference type="EMBL" id="GFS19338.1"/>
    </source>
</evidence>
<dbReference type="Gene3D" id="3.30.200.20">
    <property type="entry name" value="Phosphorylase Kinase, domain 1"/>
    <property type="match status" value="1"/>
</dbReference>
<feature type="region of interest" description="Disordered" evidence="2">
    <location>
        <begin position="1"/>
        <end position="43"/>
    </location>
</feature>
<evidence type="ECO:0000259" key="3">
    <source>
        <dbReference type="PROSITE" id="PS50011"/>
    </source>
</evidence>
<organism evidence="4 5">
    <name type="scientific">Elysia marginata</name>
    <dbReference type="NCBI Taxonomy" id="1093978"/>
    <lineage>
        <taxon>Eukaryota</taxon>
        <taxon>Metazoa</taxon>
        <taxon>Spiralia</taxon>
        <taxon>Lophotrochozoa</taxon>
        <taxon>Mollusca</taxon>
        <taxon>Gastropoda</taxon>
        <taxon>Heterobranchia</taxon>
        <taxon>Euthyneura</taxon>
        <taxon>Panpulmonata</taxon>
        <taxon>Sacoglossa</taxon>
        <taxon>Placobranchoidea</taxon>
        <taxon>Plakobranchidae</taxon>
        <taxon>Elysia</taxon>
    </lineage>
</organism>
<dbReference type="PROSITE" id="PS50011">
    <property type="entry name" value="PROTEIN_KINASE_DOM"/>
    <property type="match status" value="1"/>
</dbReference>
<feature type="compositionally biased region" description="Basic and acidic residues" evidence="2">
    <location>
        <begin position="11"/>
        <end position="33"/>
    </location>
</feature>
<reference evidence="4 5" key="1">
    <citation type="journal article" date="2021" name="Elife">
        <title>Chloroplast acquisition without the gene transfer in kleptoplastic sea slugs, Plakobranchus ocellatus.</title>
        <authorList>
            <person name="Maeda T."/>
            <person name="Takahashi S."/>
            <person name="Yoshida T."/>
            <person name="Shimamura S."/>
            <person name="Takaki Y."/>
            <person name="Nagai Y."/>
            <person name="Toyoda A."/>
            <person name="Suzuki Y."/>
            <person name="Arimoto A."/>
            <person name="Ishii H."/>
            <person name="Satoh N."/>
            <person name="Nishiyama T."/>
            <person name="Hasebe M."/>
            <person name="Maruyama T."/>
            <person name="Minagawa J."/>
            <person name="Obokata J."/>
            <person name="Shigenobu S."/>
        </authorList>
    </citation>
    <scope>NUCLEOTIDE SEQUENCE [LARGE SCALE GENOMIC DNA]</scope>
</reference>